<dbReference type="Proteomes" id="UP000232323">
    <property type="component" value="Unassembled WGS sequence"/>
</dbReference>
<gene>
    <name evidence="1" type="ORF">CEUSTIGMA_g5606.t1</name>
</gene>
<keyword evidence="2" id="KW-1185">Reference proteome</keyword>
<evidence type="ECO:0000313" key="2">
    <source>
        <dbReference type="Proteomes" id="UP000232323"/>
    </source>
</evidence>
<dbReference type="EMBL" id="BEGY01000030">
    <property type="protein sequence ID" value="GAX78164.1"/>
    <property type="molecule type" value="Genomic_DNA"/>
</dbReference>
<dbReference type="AlphaFoldDB" id="A0A250X504"/>
<dbReference type="OrthoDB" id="522901at2759"/>
<organism evidence="1 2">
    <name type="scientific">Chlamydomonas eustigma</name>
    <dbReference type="NCBI Taxonomy" id="1157962"/>
    <lineage>
        <taxon>Eukaryota</taxon>
        <taxon>Viridiplantae</taxon>
        <taxon>Chlorophyta</taxon>
        <taxon>core chlorophytes</taxon>
        <taxon>Chlorophyceae</taxon>
        <taxon>CS clade</taxon>
        <taxon>Chlamydomonadales</taxon>
        <taxon>Chlamydomonadaceae</taxon>
        <taxon>Chlamydomonas</taxon>
    </lineage>
</organism>
<reference evidence="1 2" key="1">
    <citation type="submission" date="2017-08" db="EMBL/GenBank/DDBJ databases">
        <title>Acidophilic green algal genome provides insights into adaptation to an acidic environment.</title>
        <authorList>
            <person name="Hirooka S."/>
            <person name="Hirose Y."/>
            <person name="Kanesaki Y."/>
            <person name="Higuchi S."/>
            <person name="Fujiwara T."/>
            <person name="Onuma R."/>
            <person name="Era A."/>
            <person name="Ohbayashi R."/>
            <person name="Uzuka A."/>
            <person name="Nozaki H."/>
            <person name="Yoshikawa H."/>
            <person name="Miyagishima S.Y."/>
        </authorList>
    </citation>
    <scope>NUCLEOTIDE SEQUENCE [LARGE SCALE GENOMIC DNA]</scope>
    <source>
        <strain evidence="1 2">NIES-2499</strain>
    </source>
</reference>
<proteinExistence type="predicted"/>
<protein>
    <submittedName>
        <fullName evidence="1">Uncharacterized protein</fullName>
    </submittedName>
</protein>
<comment type="caution">
    <text evidence="1">The sequence shown here is derived from an EMBL/GenBank/DDBJ whole genome shotgun (WGS) entry which is preliminary data.</text>
</comment>
<sequence>MKCLLRFIANILIFKFVTNTLLLFVNGVNYSETTEDLYSSHVTYHEDCGYLSRPHLIQDITSLLKRSLRVDGACIYNPGILQLSEDKGYMLLAARLYWSRYEGLSCKRAKEPGGQWFEMWQGRRQGYALAVLQHKPGQQGLVMQKVLSHFVVNNSNFEDARFFRDANGKIRMMFNRVFPPVETGHIKVQVSEVVVDPDSLKISLRNEQDLINLHQGRHDKNWVPWEGTSFMTYTNYPSFAPHTVMDWVDYDKPRVQLKTCCNLSSTVP</sequence>
<evidence type="ECO:0000313" key="1">
    <source>
        <dbReference type="EMBL" id="GAX78164.1"/>
    </source>
</evidence>
<name>A0A250X504_9CHLO</name>
<accession>A0A250X504</accession>